<dbReference type="PANTHER" id="PTHR30636:SF3">
    <property type="entry name" value="UPF0701 PROTEIN YICC"/>
    <property type="match status" value="1"/>
</dbReference>
<dbReference type="InterPro" id="IPR013551">
    <property type="entry name" value="YicC-like_C"/>
</dbReference>
<evidence type="ECO:0000259" key="7">
    <source>
        <dbReference type="Pfam" id="PF08340"/>
    </source>
</evidence>
<feature type="domain" description="Endoribonuclease YicC-like C-terminal" evidence="7">
    <location>
        <begin position="170"/>
        <end position="286"/>
    </location>
</feature>
<dbReference type="Pfam" id="PF03755">
    <property type="entry name" value="YicC-like_N"/>
    <property type="match status" value="1"/>
</dbReference>
<dbReference type="RefSeq" id="WP_180679961.1">
    <property type="nucleotide sequence ID" value="NZ_JACCKA010000091.1"/>
</dbReference>
<reference evidence="8 9" key="1">
    <citation type="submission" date="2020-07" db="EMBL/GenBank/DDBJ databases">
        <title>Luteimonas sp. SJ-92.</title>
        <authorList>
            <person name="Huang X.-X."/>
            <person name="Xu L."/>
            <person name="Sun J.-Q."/>
        </authorList>
    </citation>
    <scope>NUCLEOTIDE SEQUENCE [LARGE SCALE GENOMIC DNA]</scope>
    <source>
        <strain evidence="8 9">SJ-92</strain>
    </source>
</reference>
<evidence type="ECO:0000256" key="1">
    <source>
        <dbReference type="ARBA" id="ARBA00001968"/>
    </source>
</evidence>
<keyword evidence="3" id="KW-0255">Endonuclease</keyword>
<dbReference type="InterPro" id="IPR005229">
    <property type="entry name" value="YicC/YloC-like"/>
</dbReference>
<comment type="cofactor">
    <cofactor evidence="1">
        <name>a divalent metal cation</name>
        <dbReference type="ChEBI" id="CHEBI:60240"/>
    </cofactor>
</comment>
<comment type="similarity">
    <text evidence="5">Belongs to the YicC/YloC family.</text>
</comment>
<protein>
    <submittedName>
        <fullName evidence="8">YicC family protein</fullName>
    </submittedName>
</protein>
<dbReference type="Proteomes" id="UP000578091">
    <property type="component" value="Unassembled WGS sequence"/>
</dbReference>
<evidence type="ECO:0000313" key="9">
    <source>
        <dbReference type="Proteomes" id="UP000578091"/>
    </source>
</evidence>
<organism evidence="8 9">
    <name type="scientific">Luteimonas salinisoli</name>
    <dbReference type="NCBI Taxonomy" id="2752307"/>
    <lineage>
        <taxon>Bacteria</taxon>
        <taxon>Pseudomonadati</taxon>
        <taxon>Pseudomonadota</taxon>
        <taxon>Gammaproteobacteria</taxon>
        <taxon>Lysobacterales</taxon>
        <taxon>Lysobacteraceae</taxon>
        <taxon>Luteimonas</taxon>
    </lineage>
</organism>
<keyword evidence="2" id="KW-0540">Nuclease</keyword>
<dbReference type="Pfam" id="PF08340">
    <property type="entry name" value="YicC-like_C"/>
    <property type="match status" value="1"/>
</dbReference>
<dbReference type="EMBL" id="JACCKA010000091">
    <property type="protein sequence ID" value="NZA28199.1"/>
    <property type="molecule type" value="Genomic_DNA"/>
</dbReference>
<feature type="domain" description="Endoribonuclease YicC-like N-terminal" evidence="6">
    <location>
        <begin position="3"/>
        <end position="152"/>
    </location>
</feature>
<gene>
    <name evidence="8" type="ORF">H0E84_17635</name>
</gene>
<dbReference type="InterPro" id="IPR013527">
    <property type="entry name" value="YicC-like_N"/>
</dbReference>
<keyword evidence="4" id="KW-0378">Hydrolase</keyword>
<evidence type="ECO:0000256" key="2">
    <source>
        <dbReference type="ARBA" id="ARBA00022722"/>
    </source>
</evidence>
<keyword evidence="9" id="KW-1185">Reference proteome</keyword>
<evidence type="ECO:0000256" key="4">
    <source>
        <dbReference type="ARBA" id="ARBA00022801"/>
    </source>
</evidence>
<dbReference type="AlphaFoldDB" id="A0A853JHY9"/>
<sequence length="286" mass="31881">MTRSMTAYASGERATPWGTLGCELRGVNHRFLELGVRAPDELRAFEPLLRERVATQVSRGKLDLALRLRPAEGADSLQVNTAMLDQLAALADTLDRRLPTLRTELTALLQFPGLLQSRDVDPAAMQAEAMALLDEVLAAFVAAREREGGKLAAAIGERVDGIARIAAEVRTMMPAIREGQRARLEARVADLAQPLDPGRLEQELVLWLQKLDVDEELDRLDSHIDEIRRVLAQREPVGRRLDFLLQEFNREANTLGSKSVDRRTSQAAVDLKVLIDQVREQVQNLE</sequence>
<dbReference type="NCBIfam" id="TIGR00255">
    <property type="entry name" value="YicC/YloC family endoribonuclease"/>
    <property type="match status" value="1"/>
</dbReference>
<dbReference type="GO" id="GO:0016787">
    <property type="term" value="F:hydrolase activity"/>
    <property type="evidence" value="ECO:0007669"/>
    <property type="project" value="UniProtKB-KW"/>
</dbReference>
<name>A0A853JHY9_9GAMM</name>
<dbReference type="GO" id="GO:0004521">
    <property type="term" value="F:RNA endonuclease activity"/>
    <property type="evidence" value="ECO:0007669"/>
    <property type="project" value="InterPro"/>
</dbReference>
<dbReference type="PANTHER" id="PTHR30636">
    <property type="entry name" value="UPF0701 PROTEIN YICC"/>
    <property type="match status" value="1"/>
</dbReference>
<comment type="caution">
    <text evidence="8">The sequence shown here is derived from an EMBL/GenBank/DDBJ whole genome shotgun (WGS) entry which is preliminary data.</text>
</comment>
<evidence type="ECO:0000259" key="6">
    <source>
        <dbReference type="Pfam" id="PF03755"/>
    </source>
</evidence>
<evidence type="ECO:0000256" key="5">
    <source>
        <dbReference type="ARBA" id="ARBA00035648"/>
    </source>
</evidence>
<accession>A0A853JHY9</accession>
<evidence type="ECO:0000313" key="8">
    <source>
        <dbReference type="EMBL" id="NZA28199.1"/>
    </source>
</evidence>
<evidence type="ECO:0000256" key="3">
    <source>
        <dbReference type="ARBA" id="ARBA00022759"/>
    </source>
</evidence>
<proteinExistence type="inferred from homology"/>